<evidence type="ECO:0000313" key="1">
    <source>
        <dbReference type="EMBL" id="CAG6599349.1"/>
    </source>
</evidence>
<dbReference type="EMBL" id="HBUE01342754">
    <property type="protein sequence ID" value="CAG6599348.1"/>
    <property type="molecule type" value="Transcribed_RNA"/>
</dbReference>
<dbReference type="AlphaFoldDB" id="A0A8D8PF08"/>
<proteinExistence type="predicted"/>
<name>A0A8D8PF08_CULPI</name>
<dbReference type="EMBL" id="HBUE01342756">
    <property type="protein sequence ID" value="CAG6599349.1"/>
    <property type="molecule type" value="Transcribed_RNA"/>
</dbReference>
<accession>A0A8D8PF08</accession>
<dbReference type="EMBL" id="HBUE01235845">
    <property type="protein sequence ID" value="CAG6547160.1"/>
    <property type="molecule type" value="Transcribed_RNA"/>
</dbReference>
<reference evidence="1" key="1">
    <citation type="submission" date="2021-05" db="EMBL/GenBank/DDBJ databases">
        <authorList>
            <person name="Alioto T."/>
            <person name="Alioto T."/>
            <person name="Gomez Garrido J."/>
        </authorList>
    </citation>
    <scope>NUCLEOTIDE SEQUENCE</scope>
</reference>
<dbReference type="EMBL" id="HBUE01235847">
    <property type="protein sequence ID" value="CAG6547161.1"/>
    <property type="molecule type" value="Transcribed_RNA"/>
</dbReference>
<organism evidence="1">
    <name type="scientific">Culex pipiens</name>
    <name type="common">House mosquito</name>
    <dbReference type="NCBI Taxonomy" id="7175"/>
    <lineage>
        <taxon>Eukaryota</taxon>
        <taxon>Metazoa</taxon>
        <taxon>Ecdysozoa</taxon>
        <taxon>Arthropoda</taxon>
        <taxon>Hexapoda</taxon>
        <taxon>Insecta</taxon>
        <taxon>Pterygota</taxon>
        <taxon>Neoptera</taxon>
        <taxon>Endopterygota</taxon>
        <taxon>Diptera</taxon>
        <taxon>Nematocera</taxon>
        <taxon>Culicoidea</taxon>
        <taxon>Culicidae</taxon>
        <taxon>Culicinae</taxon>
        <taxon>Culicini</taxon>
        <taxon>Culex</taxon>
        <taxon>Culex</taxon>
    </lineage>
</organism>
<sequence>MATVMPFCSWGPSMSCSCQASVENKKKDKAKSEIVAHSSTSPYSLWLQFPNTPKLTEHTIDKDRVHPQRTLLPLATLYSVEIVPVQGFVLEEQLHHAGDVHRGGFLVAQELDILLPNALALPHGRFQTLDLVRRR</sequence>
<protein>
    <submittedName>
        <fullName evidence="1">(northern house mosquito) hypothetical protein</fullName>
    </submittedName>
</protein>